<organism evidence="1 2">
    <name type="scientific">Archangium minus</name>
    <dbReference type="NCBI Taxonomy" id="83450"/>
    <lineage>
        <taxon>Bacteria</taxon>
        <taxon>Pseudomonadati</taxon>
        <taxon>Myxococcota</taxon>
        <taxon>Myxococcia</taxon>
        <taxon>Myxococcales</taxon>
        <taxon>Cystobacterineae</taxon>
        <taxon>Archangiaceae</taxon>
        <taxon>Archangium</taxon>
    </lineage>
</organism>
<name>A0ABY9WQA8_9BACT</name>
<proteinExistence type="predicted"/>
<evidence type="ECO:0000313" key="2">
    <source>
        <dbReference type="Proteomes" id="UP001611383"/>
    </source>
</evidence>
<dbReference type="Proteomes" id="UP001611383">
    <property type="component" value="Chromosome"/>
</dbReference>
<keyword evidence="2" id="KW-1185">Reference proteome</keyword>
<dbReference type="RefSeq" id="WP_395821451.1">
    <property type="nucleotide sequence ID" value="NZ_CP043494.1"/>
</dbReference>
<reference evidence="1 2" key="1">
    <citation type="submission" date="2019-08" db="EMBL/GenBank/DDBJ databases">
        <title>Archangium and Cystobacter genomes.</title>
        <authorList>
            <person name="Chen I.-C.K."/>
            <person name="Wielgoss S."/>
        </authorList>
    </citation>
    <scope>NUCLEOTIDE SEQUENCE [LARGE SCALE GENOMIC DNA]</scope>
    <source>
        <strain evidence="1 2">Cbm 6</strain>
    </source>
</reference>
<accession>A0ABY9WQA8</accession>
<sequence>MAELLAHAPTILTSLLALEAVARTLRQARLKQSGSSALFELLGCALGKTCVAWAWRAIHSAMPTEPAGSIEGFVDLTVGVAMIHGAAVTRVLRNRAEAFRRLAAMEAGSGSSGFAKARYVTQEKLMHFLVGVVDGVLAGMQKRPRW</sequence>
<dbReference type="EMBL" id="CP043494">
    <property type="protein sequence ID" value="WNG45830.1"/>
    <property type="molecule type" value="Genomic_DNA"/>
</dbReference>
<evidence type="ECO:0000313" key="1">
    <source>
        <dbReference type="EMBL" id="WNG45830.1"/>
    </source>
</evidence>
<gene>
    <name evidence="1" type="ORF">F0U60_18215</name>
</gene>
<protein>
    <submittedName>
        <fullName evidence="1">Uncharacterized protein</fullName>
    </submittedName>
</protein>